<sequence>MQNSGQIAPLEEIIRLKEKYLFRVLLDESNSIGVLGSSGRGLTEHCRVPIEKIDIVMAAMGNALATEGGFCTGSTRVIDHQRLSSSGYVFSASLPPYLASAAITAINILEDSPQLITNLKKNISILHKGLSDIRGLEIASDKESPIVYLRLRKSTGSLKSDQQLLEDVVERLLKEENIFVTTSKRSTLDKCNLPTGIKYFVSAGHTESDLTKAYESMKRVAAKVLDGGD</sequence>
<evidence type="ECO:0000256" key="8">
    <source>
        <dbReference type="ARBA" id="ARBA00022919"/>
    </source>
</evidence>
<dbReference type="InterPro" id="IPR004839">
    <property type="entry name" value="Aminotransferase_I/II_large"/>
</dbReference>
<dbReference type="PANTHER" id="PTHR13693">
    <property type="entry name" value="CLASS II AMINOTRANSFERASE/8-AMINO-7-OXONONANOATE SYNTHASE"/>
    <property type="match status" value="1"/>
</dbReference>
<evidence type="ECO:0000256" key="4">
    <source>
        <dbReference type="ARBA" id="ARBA00008392"/>
    </source>
</evidence>
<keyword evidence="9" id="KW-0443">Lipid metabolism</keyword>
<dbReference type="GO" id="GO:0005783">
    <property type="term" value="C:endoplasmic reticulum"/>
    <property type="evidence" value="ECO:0007669"/>
    <property type="project" value="TreeGrafter"/>
</dbReference>
<dbReference type="GO" id="GO:0046513">
    <property type="term" value="P:ceramide biosynthetic process"/>
    <property type="evidence" value="ECO:0007669"/>
    <property type="project" value="TreeGrafter"/>
</dbReference>
<dbReference type="SUPFAM" id="SSF53383">
    <property type="entry name" value="PLP-dependent transferases"/>
    <property type="match status" value="1"/>
</dbReference>
<gene>
    <name evidence="12" type="ORF">DCAR_009317</name>
</gene>
<keyword evidence="8" id="KW-0746">Sphingolipid metabolism</keyword>
<dbReference type="AlphaFoldDB" id="A0A162AG05"/>
<dbReference type="Gene3D" id="3.90.1150.10">
    <property type="entry name" value="Aspartate Aminotransferase, domain 1"/>
    <property type="match status" value="1"/>
</dbReference>
<dbReference type="Pfam" id="PF00155">
    <property type="entry name" value="Aminotran_1_2"/>
    <property type="match status" value="1"/>
</dbReference>
<comment type="pathway">
    <text evidence="3">Sphingolipid metabolism.</text>
</comment>
<accession>A0A162AG05</accession>
<organism evidence="12">
    <name type="scientific">Daucus carota subsp. sativus</name>
    <name type="common">Carrot</name>
    <dbReference type="NCBI Taxonomy" id="79200"/>
    <lineage>
        <taxon>Eukaryota</taxon>
        <taxon>Viridiplantae</taxon>
        <taxon>Streptophyta</taxon>
        <taxon>Embryophyta</taxon>
        <taxon>Tracheophyta</taxon>
        <taxon>Spermatophyta</taxon>
        <taxon>Magnoliopsida</taxon>
        <taxon>eudicotyledons</taxon>
        <taxon>Gunneridae</taxon>
        <taxon>Pentapetalae</taxon>
        <taxon>asterids</taxon>
        <taxon>campanulids</taxon>
        <taxon>Apiales</taxon>
        <taxon>Apiaceae</taxon>
        <taxon>Apioideae</taxon>
        <taxon>Scandiceae</taxon>
        <taxon>Daucinae</taxon>
        <taxon>Daucus</taxon>
        <taxon>Daucus sect. Daucus</taxon>
    </lineage>
</organism>
<evidence type="ECO:0000256" key="1">
    <source>
        <dbReference type="ARBA" id="ARBA00001933"/>
    </source>
</evidence>
<evidence type="ECO:0000259" key="11">
    <source>
        <dbReference type="Pfam" id="PF00155"/>
    </source>
</evidence>
<evidence type="ECO:0000256" key="10">
    <source>
        <dbReference type="ARBA" id="ARBA00023315"/>
    </source>
</evidence>
<dbReference type="PANTHER" id="PTHR13693:SF2">
    <property type="entry name" value="SERINE PALMITOYLTRANSFERASE 1"/>
    <property type="match status" value="1"/>
</dbReference>
<feature type="domain" description="Aminotransferase class I/classII large" evidence="11">
    <location>
        <begin position="5"/>
        <end position="215"/>
    </location>
</feature>
<dbReference type="STRING" id="79200.A0A162AG05"/>
<protein>
    <recommendedName>
        <fullName evidence="5">serine C-palmitoyltransferase</fullName>
        <ecNumber evidence="5">2.3.1.50</ecNumber>
    </recommendedName>
</protein>
<evidence type="ECO:0000256" key="6">
    <source>
        <dbReference type="ARBA" id="ARBA00022679"/>
    </source>
</evidence>
<comment type="cofactor">
    <cofactor evidence="1">
        <name>pyridoxal 5'-phosphate</name>
        <dbReference type="ChEBI" id="CHEBI:597326"/>
    </cofactor>
</comment>
<comment type="pathway">
    <text evidence="2">Lipid metabolism; sphingolipid metabolism.</text>
</comment>
<keyword evidence="7" id="KW-0663">Pyridoxal phosphate</keyword>
<dbReference type="InterPro" id="IPR015421">
    <property type="entry name" value="PyrdxlP-dep_Trfase_major"/>
</dbReference>
<proteinExistence type="inferred from homology"/>
<dbReference type="InterPro" id="IPR015422">
    <property type="entry name" value="PyrdxlP-dep_Trfase_small"/>
</dbReference>
<evidence type="ECO:0000256" key="7">
    <source>
        <dbReference type="ARBA" id="ARBA00022898"/>
    </source>
</evidence>
<evidence type="ECO:0000256" key="5">
    <source>
        <dbReference type="ARBA" id="ARBA00013220"/>
    </source>
</evidence>
<dbReference type="GO" id="GO:0004758">
    <property type="term" value="F:serine C-palmitoyltransferase activity"/>
    <property type="evidence" value="ECO:0007669"/>
    <property type="project" value="TreeGrafter"/>
</dbReference>
<dbReference type="EC" id="2.3.1.50" evidence="5"/>
<dbReference type="InterPro" id="IPR050087">
    <property type="entry name" value="AON_synthase_class-II"/>
</dbReference>
<reference evidence="12" key="1">
    <citation type="journal article" date="2016" name="Nat. Genet.">
        <title>A high-quality carrot genome assembly provides new insights into carotenoid accumulation and asterid genome evolution.</title>
        <authorList>
            <person name="Iorizzo M."/>
            <person name="Ellison S."/>
            <person name="Senalik D."/>
            <person name="Zeng P."/>
            <person name="Satapoomin P."/>
            <person name="Huang J."/>
            <person name="Bowman M."/>
            <person name="Iovene M."/>
            <person name="Sanseverino W."/>
            <person name="Cavagnaro P."/>
            <person name="Yildiz M."/>
            <person name="Macko-Podgorni A."/>
            <person name="Moranska E."/>
            <person name="Grzebelus E."/>
            <person name="Grzebelus D."/>
            <person name="Ashrafi H."/>
            <person name="Zheng Z."/>
            <person name="Cheng S."/>
            <person name="Spooner D."/>
            <person name="Van Deynze A."/>
            <person name="Simon P."/>
        </authorList>
    </citation>
    <scope>NUCLEOTIDE SEQUENCE [LARGE SCALE GENOMIC DNA]</scope>
    <source>
        <tissue evidence="12">Leaf</tissue>
    </source>
</reference>
<evidence type="ECO:0000313" key="12">
    <source>
        <dbReference type="EMBL" id="KZN00563.1"/>
    </source>
</evidence>
<dbReference type="Gramene" id="KZN00563">
    <property type="protein sequence ID" value="KZN00563"/>
    <property type="gene ID" value="DCAR_009317"/>
</dbReference>
<dbReference type="GO" id="GO:0046512">
    <property type="term" value="P:sphingosine biosynthetic process"/>
    <property type="evidence" value="ECO:0007669"/>
    <property type="project" value="TreeGrafter"/>
</dbReference>
<evidence type="ECO:0000256" key="2">
    <source>
        <dbReference type="ARBA" id="ARBA00004760"/>
    </source>
</evidence>
<comment type="similarity">
    <text evidence="4">Belongs to the class-II pyridoxal-phosphate-dependent aminotransferase family.</text>
</comment>
<evidence type="ECO:0000256" key="3">
    <source>
        <dbReference type="ARBA" id="ARBA00004991"/>
    </source>
</evidence>
<dbReference type="OMA" id="ICLANCI"/>
<comment type="caution">
    <text evidence="12">The sequence shown here is derived from an EMBL/GenBank/DDBJ whole genome shotgun (WGS) entry which is preliminary data.</text>
</comment>
<keyword evidence="6" id="KW-0808">Transferase</keyword>
<keyword evidence="10" id="KW-0012">Acyltransferase</keyword>
<dbReference type="Gene3D" id="3.40.640.10">
    <property type="entry name" value="Type I PLP-dependent aspartate aminotransferase-like (Major domain)"/>
    <property type="match status" value="1"/>
</dbReference>
<name>A0A162AG05_DAUCS</name>
<dbReference type="EMBL" id="LNRQ01000003">
    <property type="protein sequence ID" value="KZN00563.1"/>
    <property type="molecule type" value="Genomic_DNA"/>
</dbReference>
<dbReference type="InterPro" id="IPR015424">
    <property type="entry name" value="PyrdxlP-dep_Trfase"/>
</dbReference>
<evidence type="ECO:0000256" key="9">
    <source>
        <dbReference type="ARBA" id="ARBA00023098"/>
    </source>
</evidence>
<dbReference type="GO" id="GO:0030170">
    <property type="term" value="F:pyridoxal phosphate binding"/>
    <property type="evidence" value="ECO:0007669"/>
    <property type="project" value="InterPro"/>
</dbReference>
<dbReference type="GO" id="GO:0016020">
    <property type="term" value="C:membrane"/>
    <property type="evidence" value="ECO:0007669"/>
    <property type="project" value="GOC"/>
</dbReference>